<keyword evidence="1" id="KW-0812">Transmembrane</keyword>
<dbReference type="AlphaFoldDB" id="A0A285PH01"/>
<gene>
    <name evidence="2" type="ORF">SAMN06265368_2501</name>
</gene>
<reference evidence="2 3" key="1">
    <citation type="submission" date="2017-09" db="EMBL/GenBank/DDBJ databases">
        <authorList>
            <person name="Ehlers B."/>
            <person name="Leendertz F.H."/>
        </authorList>
    </citation>
    <scope>NUCLEOTIDE SEQUENCE [LARGE SCALE GENOMIC DNA]</scope>
    <source>
        <strain evidence="2 3">DSM 18289</strain>
    </source>
</reference>
<evidence type="ECO:0000313" key="3">
    <source>
        <dbReference type="Proteomes" id="UP000219439"/>
    </source>
</evidence>
<feature type="transmembrane region" description="Helical" evidence="1">
    <location>
        <begin position="89"/>
        <end position="109"/>
    </location>
</feature>
<evidence type="ECO:0000313" key="2">
    <source>
        <dbReference type="EMBL" id="SNZ19416.1"/>
    </source>
</evidence>
<organism evidence="2 3">
    <name type="scientific">Cohaesibacter gelatinilyticus</name>
    <dbReference type="NCBI Taxonomy" id="372072"/>
    <lineage>
        <taxon>Bacteria</taxon>
        <taxon>Pseudomonadati</taxon>
        <taxon>Pseudomonadota</taxon>
        <taxon>Alphaproteobacteria</taxon>
        <taxon>Hyphomicrobiales</taxon>
        <taxon>Cohaesibacteraceae</taxon>
    </lineage>
</organism>
<name>A0A285PH01_9HYPH</name>
<dbReference type="Proteomes" id="UP000219439">
    <property type="component" value="Unassembled WGS sequence"/>
</dbReference>
<sequence length="639" mass="72591">MSESGMPLTPSEGRGRGKKSRPWFKIFVVALVISTIITFIMPGFAWALVLTIVGTPVGLFLLLAPTLLLYLFLLWALHKLFSQRTDKRWISISLSLGVGIGLLAIPPYVSNPKIEEKARQLIAGDHDDITHPVKVKTIALRKSRYDPTECNGFCVYALLSGAAERVLMIEASDDDLLGDVLSYQDGAQYRLVEQENCVLPKNLQRNFVASPKLGKDSKGQTVKLIEELRLRASLGQCLVKTDEVDLEDADLIVSKGKGYSSAEGSRFSLDFLGARWSHIRVHQPDENGRKLKEIYRWTGGSYEKMFPILFISPGAMERGRKESAGWLRGSELLGEGHGRLNDKVWSRFLDEVLQFSLPATGETPYDIMNRQIDQILSENRKPSIAEWSMINLKLNTRVRGAPEGFDEKRIEHMLAILASPHFPLPAGLDDIKRMLAKSGDEERLALMVQHVFERLDNWNERRINMAFEEEGTSLSSAHWFLSRSPDYALQPNFDVIERWLSDPEMRAKMRGFLHRLPEFGEPGRTLLIEQFRAIIQTGVINSEDDVDWDRYWRALRGLCKAGEAATQFLPELEQMILDGKVPLGDRSLLRQLMDTHIRLGGDPDMIWGKIEQANAHREDLDDWLRRLEKKRAVSERDCN</sequence>
<feature type="transmembrane region" description="Helical" evidence="1">
    <location>
        <begin position="59"/>
        <end position="77"/>
    </location>
</feature>
<protein>
    <submittedName>
        <fullName evidence="2">Uncharacterized protein</fullName>
    </submittedName>
</protein>
<feature type="transmembrane region" description="Helical" evidence="1">
    <location>
        <begin position="26"/>
        <end position="53"/>
    </location>
</feature>
<keyword evidence="3" id="KW-1185">Reference proteome</keyword>
<keyword evidence="1" id="KW-1133">Transmembrane helix</keyword>
<dbReference type="OrthoDB" id="8450619at2"/>
<proteinExistence type="predicted"/>
<keyword evidence="1" id="KW-0472">Membrane</keyword>
<dbReference type="RefSeq" id="WP_097153770.1">
    <property type="nucleotide sequence ID" value="NZ_OBEL01000002.1"/>
</dbReference>
<evidence type="ECO:0000256" key="1">
    <source>
        <dbReference type="SAM" id="Phobius"/>
    </source>
</evidence>
<accession>A0A285PH01</accession>
<dbReference type="EMBL" id="OBEL01000002">
    <property type="protein sequence ID" value="SNZ19416.1"/>
    <property type="molecule type" value="Genomic_DNA"/>
</dbReference>